<sequence length="142" mass="15947">MLETPSTIERDIAELEKQLESKKAALEQDKSEKDILHGIIGEKIKEHVPDYSPSNQQTGSQPQVTVPPDQTHVITEPPSYLSQELKDKIQTIIDLVFSSNLEEGIREAAKSGNAALIDAFHDILVDELYDQLVERKKIDKVD</sequence>
<dbReference type="EMBL" id="MGJO01000016">
    <property type="protein sequence ID" value="OGN09674.1"/>
    <property type="molecule type" value="Genomic_DNA"/>
</dbReference>
<proteinExistence type="predicted"/>
<evidence type="ECO:0000313" key="2">
    <source>
        <dbReference type="EMBL" id="OGN09674.1"/>
    </source>
</evidence>
<name>A0A1F8F932_9BACT</name>
<accession>A0A1F8F932</accession>
<dbReference type="AlphaFoldDB" id="A0A1F8F932"/>
<organism evidence="2 3">
    <name type="scientific">Candidatus Yanofskybacteria bacterium RIFCSPHIGHO2_02_FULL_39_10</name>
    <dbReference type="NCBI Taxonomy" id="1802674"/>
    <lineage>
        <taxon>Bacteria</taxon>
        <taxon>Candidatus Yanofskyibacteriota</taxon>
    </lineage>
</organism>
<evidence type="ECO:0000313" key="3">
    <source>
        <dbReference type="Proteomes" id="UP000178908"/>
    </source>
</evidence>
<feature type="compositionally biased region" description="Polar residues" evidence="1">
    <location>
        <begin position="52"/>
        <end position="64"/>
    </location>
</feature>
<dbReference type="Proteomes" id="UP000178908">
    <property type="component" value="Unassembled WGS sequence"/>
</dbReference>
<evidence type="ECO:0000256" key="1">
    <source>
        <dbReference type="SAM" id="MobiDB-lite"/>
    </source>
</evidence>
<reference evidence="2 3" key="1">
    <citation type="journal article" date="2016" name="Nat. Commun.">
        <title>Thousands of microbial genomes shed light on interconnected biogeochemical processes in an aquifer system.</title>
        <authorList>
            <person name="Anantharaman K."/>
            <person name="Brown C.T."/>
            <person name="Hug L.A."/>
            <person name="Sharon I."/>
            <person name="Castelle C.J."/>
            <person name="Probst A.J."/>
            <person name="Thomas B.C."/>
            <person name="Singh A."/>
            <person name="Wilkins M.J."/>
            <person name="Karaoz U."/>
            <person name="Brodie E.L."/>
            <person name="Williams K.H."/>
            <person name="Hubbard S.S."/>
            <person name="Banfield J.F."/>
        </authorList>
    </citation>
    <scope>NUCLEOTIDE SEQUENCE [LARGE SCALE GENOMIC DNA]</scope>
</reference>
<feature type="region of interest" description="Disordered" evidence="1">
    <location>
        <begin position="46"/>
        <end position="75"/>
    </location>
</feature>
<gene>
    <name evidence="2" type="ORF">A3C61_02725</name>
</gene>
<protein>
    <submittedName>
        <fullName evidence="2">Uncharacterized protein</fullName>
    </submittedName>
</protein>
<comment type="caution">
    <text evidence="2">The sequence shown here is derived from an EMBL/GenBank/DDBJ whole genome shotgun (WGS) entry which is preliminary data.</text>
</comment>